<keyword evidence="4" id="KW-1185">Reference proteome</keyword>
<accession>A0A2G8SVQ9</accession>
<feature type="non-terminal residue" evidence="3">
    <location>
        <position position="1"/>
    </location>
</feature>
<feature type="domain" description="Transposase DDE" evidence="2">
    <location>
        <begin position="2"/>
        <end position="60"/>
    </location>
</feature>
<comment type="caution">
    <text evidence="3">The sequence shown here is derived from an EMBL/GenBank/DDBJ whole genome shotgun (WGS) entry which is preliminary data.</text>
</comment>
<evidence type="ECO:0000256" key="1">
    <source>
        <dbReference type="SAM" id="MobiDB-lite"/>
    </source>
</evidence>
<dbReference type="Pfam" id="PF13701">
    <property type="entry name" value="DDE_Tnp_1_4"/>
    <property type="match status" value="1"/>
</dbReference>
<evidence type="ECO:0000313" key="3">
    <source>
        <dbReference type="EMBL" id="PIL37773.1"/>
    </source>
</evidence>
<sequence>ALVAAVLRSSMRPTGAENTMILKRVLERIRRHFPDTHILVRGDGHFSTPEPMDCIDARSTRLPACCASNCAKKHCGTRRWRRRNRAPSLPSYSRLPRWSNNTRIA</sequence>
<name>A0A2G8SVQ9_9BURK</name>
<dbReference type="AlphaFoldDB" id="A0A2G8SVQ9"/>
<protein>
    <recommendedName>
        <fullName evidence="2">Transposase DDE domain-containing protein</fullName>
    </recommendedName>
</protein>
<proteinExistence type="predicted"/>
<feature type="region of interest" description="Disordered" evidence="1">
    <location>
        <begin position="86"/>
        <end position="105"/>
    </location>
</feature>
<gene>
    <name evidence="3" type="ORF">CR103_21755</name>
</gene>
<reference evidence="3 4" key="1">
    <citation type="submission" date="2017-10" db="EMBL/GenBank/DDBJ databases">
        <title>Massilia psychrophilum sp. nov., a novel purple-pigmented bacterium isolated from Tianshan glacier, Xinjiang Municipality, China.</title>
        <authorList>
            <person name="Wang H."/>
        </authorList>
    </citation>
    <scope>NUCLEOTIDE SEQUENCE [LARGE SCALE GENOMIC DNA]</scope>
    <source>
        <strain evidence="3 4">JCM 30813</strain>
    </source>
</reference>
<dbReference type="Proteomes" id="UP000228593">
    <property type="component" value="Unassembled WGS sequence"/>
</dbReference>
<dbReference type="InterPro" id="IPR025668">
    <property type="entry name" value="Tnp_DDE_dom"/>
</dbReference>
<evidence type="ECO:0000313" key="4">
    <source>
        <dbReference type="Proteomes" id="UP000228593"/>
    </source>
</evidence>
<evidence type="ECO:0000259" key="2">
    <source>
        <dbReference type="Pfam" id="PF13701"/>
    </source>
</evidence>
<organism evidence="3 4">
    <name type="scientific">Massilia psychrophila</name>
    <dbReference type="NCBI Taxonomy" id="1603353"/>
    <lineage>
        <taxon>Bacteria</taxon>
        <taxon>Pseudomonadati</taxon>
        <taxon>Pseudomonadota</taxon>
        <taxon>Betaproteobacteria</taxon>
        <taxon>Burkholderiales</taxon>
        <taxon>Oxalobacteraceae</taxon>
        <taxon>Telluria group</taxon>
        <taxon>Massilia</taxon>
    </lineage>
</organism>
<dbReference type="EMBL" id="PDOB01000101">
    <property type="protein sequence ID" value="PIL37773.1"/>
    <property type="molecule type" value="Genomic_DNA"/>
</dbReference>